<dbReference type="Proteomes" id="UP000054350">
    <property type="component" value="Unassembled WGS sequence"/>
</dbReference>
<dbReference type="OrthoDB" id="5520611at2759"/>
<dbReference type="VEuPathDB" id="FungiDB:AMAG_07913"/>
<dbReference type="InterPro" id="IPR006995">
    <property type="entry name" value="ATP_synth_F0_jsu"/>
</dbReference>
<keyword evidence="1" id="KW-0472">Membrane</keyword>
<name>A0A0L0SJR9_ALLM3</name>
<proteinExistence type="predicted"/>
<dbReference type="GO" id="GO:0015986">
    <property type="term" value="P:proton motive force-driven ATP synthesis"/>
    <property type="evidence" value="ECO:0007669"/>
    <property type="project" value="InterPro"/>
</dbReference>
<protein>
    <recommendedName>
        <fullName evidence="4">ATP synthase subunit J, mitochondrial</fullName>
    </recommendedName>
</protein>
<dbReference type="AlphaFoldDB" id="A0A0L0SJR9"/>
<evidence type="ECO:0000313" key="3">
    <source>
        <dbReference type="Proteomes" id="UP000054350"/>
    </source>
</evidence>
<accession>A0A0L0SJR9</accession>
<dbReference type="EMBL" id="GG745340">
    <property type="protein sequence ID" value="KNE62727.1"/>
    <property type="molecule type" value="Genomic_DNA"/>
</dbReference>
<organism evidence="2 3">
    <name type="scientific">Allomyces macrogynus (strain ATCC 38327)</name>
    <name type="common">Allomyces javanicus var. macrogynus</name>
    <dbReference type="NCBI Taxonomy" id="578462"/>
    <lineage>
        <taxon>Eukaryota</taxon>
        <taxon>Fungi</taxon>
        <taxon>Fungi incertae sedis</taxon>
        <taxon>Blastocladiomycota</taxon>
        <taxon>Blastocladiomycetes</taxon>
        <taxon>Blastocladiales</taxon>
        <taxon>Blastocladiaceae</taxon>
        <taxon>Allomyces</taxon>
    </lineage>
</organism>
<evidence type="ECO:0000256" key="1">
    <source>
        <dbReference type="SAM" id="Phobius"/>
    </source>
</evidence>
<reference evidence="2 3" key="1">
    <citation type="submission" date="2009-11" db="EMBL/GenBank/DDBJ databases">
        <title>Annotation of Allomyces macrogynus ATCC 38327.</title>
        <authorList>
            <consortium name="The Broad Institute Genome Sequencing Platform"/>
            <person name="Russ C."/>
            <person name="Cuomo C."/>
            <person name="Burger G."/>
            <person name="Gray M.W."/>
            <person name="Holland P.W.H."/>
            <person name="King N."/>
            <person name="Lang F.B.F."/>
            <person name="Roger A.J."/>
            <person name="Ruiz-Trillo I."/>
            <person name="Young S.K."/>
            <person name="Zeng Q."/>
            <person name="Gargeya S."/>
            <person name="Fitzgerald M."/>
            <person name="Haas B."/>
            <person name="Abouelleil A."/>
            <person name="Alvarado L."/>
            <person name="Arachchi H.M."/>
            <person name="Berlin A."/>
            <person name="Chapman S.B."/>
            <person name="Gearin G."/>
            <person name="Goldberg J."/>
            <person name="Griggs A."/>
            <person name="Gujja S."/>
            <person name="Hansen M."/>
            <person name="Heiman D."/>
            <person name="Howarth C."/>
            <person name="Larimer J."/>
            <person name="Lui A."/>
            <person name="MacDonald P.J.P."/>
            <person name="McCowen C."/>
            <person name="Montmayeur A."/>
            <person name="Murphy C."/>
            <person name="Neiman D."/>
            <person name="Pearson M."/>
            <person name="Priest M."/>
            <person name="Roberts A."/>
            <person name="Saif S."/>
            <person name="Shea T."/>
            <person name="Sisk P."/>
            <person name="Stolte C."/>
            <person name="Sykes S."/>
            <person name="Wortman J."/>
            <person name="Nusbaum C."/>
            <person name="Birren B."/>
        </authorList>
    </citation>
    <scope>NUCLEOTIDE SEQUENCE [LARGE SCALE GENOMIC DNA]</scope>
    <source>
        <strain evidence="2 3">ATCC 38327</strain>
    </source>
</reference>
<keyword evidence="1" id="KW-1133">Transmembrane helix</keyword>
<gene>
    <name evidence="2" type="ORF">AMAG_07913</name>
</gene>
<evidence type="ECO:0000313" key="2">
    <source>
        <dbReference type="EMBL" id="KNE62727.1"/>
    </source>
</evidence>
<dbReference type="Pfam" id="PF04911">
    <property type="entry name" value="ATP-synt_J"/>
    <property type="match status" value="1"/>
</dbReference>
<evidence type="ECO:0008006" key="4">
    <source>
        <dbReference type="Google" id="ProtNLM"/>
    </source>
</evidence>
<dbReference type="GO" id="GO:0015078">
    <property type="term" value="F:proton transmembrane transporter activity"/>
    <property type="evidence" value="ECO:0007669"/>
    <property type="project" value="InterPro"/>
</dbReference>
<feature type="transmembrane region" description="Helical" evidence="1">
    <location>
        <begin position="14"/>
        <end position="33"/>
    </location>
</feature>
<dbReference type="GO" id="GO:0045259">
    <property type="term" value="C:proton-transporting ATP synthase complex"/>
    <property type="evidence" value="ECO:0007669"/>
    <property type="project" value="InterPro"/>
</dbReference>
<keyword evidence="3" id="KW-1185">Reference proteome</keyword>
<keyword evidence="1" id="KW-0812">Transmembrane</keyword>
<reference evidence="3" key="2">
    <citation type="submission" date="2009-11" db="EMBL/GenBank/DDBJ databases">
        <title>The Genome Sequence of Allomyces macrogynus strain ATCC 38327.</title>
        <authorList>
            <consortium name="The Broad Institute Genome Sequencing Platform"/>
            <person name="Russ C."/>
            <person name="Cuomo C."/>
            <person name="Shea T."/>
            <person name="Young S.K."/>
            <person name="Zeng Q."/>
            <person name="Koehrsen M."/>
            <person name="Haas B."/>
            <person name="Borodovsky M."/>
            <person name="Guigo R."/>
            <person name="Alvarado L."/>
            <person name="Berlin A."/>
            <person name="Borenstein D."/>
            <person name="Chen Z."/>
            <person name="Engels R."/>
            <person name="Freedman E."/>
            <person name="Gellesch M."/>
            <person name="Goldberg J."/>
            <person name="Griggs A."/>
            <person name="Gujja S."/>
            <person name="Heiman D."/>
            <person name="Hepburn T."/>
            <person name="Howarth C."/>
            <person name="Jen D."/>
            <person name="Larson L."/>
            <person name="Lewis B."/>
            <person name="Mehta T."/>
            <person name="Park D."/>
            <person name="Pearson M."/>
            <person name="Roberts A."/>
            <person name="Saif S."/>
            <person name="Shenoy N."/>
            <person name="Sisk P."/>
            <person name="Stolte C."/>
            <person name="Sykes S."/>
            <person name="Walk T."/>
            <person name="White J."/>
            <person name="Yandava C."/>
            <person name="Burger G."/>
            <person name="Gray M.W."/>
            <person name="Holland P.W.H."/>
            <person name="King N."/>
            <person name="Lang F.B.F."/>
            <person name="Roger A.J."/>
            <person name="Ruiz-Trillo I."/>
            <person name="Lander E."/>
            <person name="Nusbaum C."/>
        </authorList>
    </citation>
    <scope>NUCLEOTIDE SEQUENCE [LARGE SCALE GENOMIC DNA]</scope>
    <source>
        <strain evidence="3">ATCC 38327</strain>
    </source>
</reference>
<sequence length="53" mass="5847">MTSFLGYKFYPTPMVKPVKMFAIGGVITWGLVYKAREAMMAASAPQNDAHGKH</sequence>